<dbReference type="GO" id="GO:0005886">
    <property type="term" value="C:plasma membrane"/>
    <property type="evidence" value="ECO:0007669"/>
    <property type="project" value="UniProtKB-SubCell"/>
</dbReference>
<sequence>MKIIISSALSIILLAFIVHQYLASFILIDGESMSPSLKNGEVKVLYKMNIDNIERFDVIVFKSSDSPDLIVKRVVGLPGDFVDYRNNSLFINNTLVEEPFLSNLADSDPNYLTQDFKTNKISENHYFVLGDNRQISDDSRVFGEIDKSSIIGILK</sequence>
<dbReference type="PRINTS" id="PR00727">
    <property type="entry name" value="LEADERPTASE"/>
</dbReference>
<dbReference type="PANTHER" id="PTHR43390:SF1">
    <property type="entry name" value="CHLOROPLAST PROCESSING PEPTIDASE"/>
    <property type="match status" value="1"/>
</dbReference>
<dbReference type="Pfam" id="PF10502">
    <property type="entry name" value="Peptidase_S26"/>
    <property type="match status" value="1"/>
</dbReference>
<name>A0A7X0Y5K6_9LIST</name>
<dbReference type="CDD" id="cd06530">
    <property type="entry name" value="S26_SPase_I"/>
    <property type="match status" value="1"/>
</dbReference>
<dbReference type="NCBIfam" id="TIGR02227">
    <property type="entry name" value="sigpep_I_bact"/>
    <property type="match status" value="1"/>
</dbReference>
<evidence type="ECO:0000256" key="2">
    <source>
        <dbReference type="ARBA" id="ARBA00004401"/>
    </source>
</evidence>
<dbReference type="AlphaFoldDB" id="A0A7X0Y5K6"/>
<feature type="active site" evidence="6">
    <location>
        <position position="32"/>
    </location>
</feature>
<dbReference type="PANTHER" id="PTHR43390">
    <property type="entry name" value="SIGNAL PEPTIDASE I"/>
    <property type="match status" value="1"/>
</dbReference>
<protein>
    <recommendedName>
        <fullName evidence="4 7">Signal peptidase I</fullName>
        <ecNumber evidence="4 7">3.4.21.89</ecNumber>
    </recommendedName>
</protein>
<comment type="subcellular location">
    <subcellularLocation>
        <location evidence="2">Cell membrane</location>
        <topology evidence="2">Single-pass type II membrane protein</topology>
    </subcellularLocation>
    <subcellularLocation>
        <location evidence="7">Membrane</location>
        <topology evidence="7">Single-pass type II membrane protein</topology>
    </subcellularLocation>
</comment>
<comment type="similarity">
    <text evidence="3 7">Belongs to the peptidase S26 family.</text>
</comment>
<dbReference type="GO" id="GO:0004252">
    <property type="term" value="F:serine-type endopeptidase activity"/>
    <property type="evidence" value="ECO:0007669"/>
    <property type="project" value="InterPro"/>
</dbReference>
<dbReference type="InterPro" id="IPR019757">
    <property type="entry name" value="Pept_S26A_signal_pept_1_Lys-AS"/>
</dbReference>
<comment type="caution">
    <text evidence="9">The sequence shown here is derived from an EMBL/GenBank/DDBJ whole genome shotgun (WGS) entry which is preliminary data.</text>
</comment>
<dbReference type="InterPro" id="IPR019758">
    <property type="entry name" value="Pept_S26A_signal_pept_1_CS"/>
</dbReference>
<dbReference type="Proteomes" id="UP000535908">
    <property type="component" value="Unassembled WGS sequence"/>
</dbReference>
<dbReference type="Gene3D" id="2.10.109.10">
    <property type="entry name" value="Umud Fragment, subunit A"/>
    <property type="match status" value="1"/>
</dbReference>
<dbReference type="EMBL" id="JAARWN010000017">
    <property type="protein sequence ID" value="MBC1937452.1"/>
    <property type="molecule type" value="Genomic_DNA"/>
</dbReference>
<evidence type="ECO:0000256" key="6">
    <source>
        <dbReference type="PIRSR" id="PIRSR600223-1"/>
    </source>
</evidence>
<dbReference type="PROSITE" id="PS00760">
    <property type="entry name" value="SPASE_I_2"/>
    <property type="match status" value="1"/>
</dbReference>
<evidence type="ECO:0000256" key="5">
    <source>
        <dbReference type="ARBA" id="ARBA00022801"/>
    </source>
</evidence>
<dbReference type="InterPro" id="IPR019533">
    <property type="entry name" value="Peptidase_S26"/>
</dbReference>
<evidence type="ECO:0000256" key="7">
    <source>
        <dbReference type="RuleBase" id="RU362042"/>
    </source>
</evidence>
<keyword evidence="5 7" id="KW-0378">Hydrolase</keyword>
<feature type="active site" evidence="6">
    <location>
        <position position="72"/>
    </location>
</feature>
<dbReference type="PROSITE" id="PS00761">
    <property type="entry name" value="SPASE_I_3"/>
    <property type="match status" value="1"/>
</dbReference>
<evidence type="ECO:0000313" key="9">
    <source>
        <dbReference type="EMBL" id="MBC1937452.1"/>
    </source>
</evidence>
<evidence type="ECO:0000259" key="8">
    <source>
        <dbReference type="Pfam" id="PF10502"/>
    </source>
</evidence>
<comment type="catalytic activity">
    <reaction evidence="1 7">
        <text>Cleavage of hydrophobic, N-terminal signal or leader sequences from secreted and periplasmic proteins.</text>
        <dbReference type="EC" id="3.4.21.89"/>
    </reaction>
</comment>
<dbReference type="GO" id="GO:0009003">
    <property type="term" value="F:signal peptidase activity"/>
    <property type="evidence" value="ECO:0007669"/>
    <property type="project" value="UniProtKB-EC"/>
</dbReference>
<evidence type="ECO:0000256" key="4">
    <source>
        <dbReference type="ARBA" id="ARBA00013208"/>
    </source>
</evidence>
<dbReference type="InterPro" id="IPR000223">
    <property type="entry name" value="Pept_S26A_signal_pept_1"/>
</dbReference>
<dbReference type="SUPFAM" id="SSF51306">
    <property type="entry name" value="LexA/Signal peptidase"/>
    <property type="match status" value="1"/>
</dbReference>
<proteinExistence type="inferred from homology"/>
<evidence type="ECO:0000256" key="1">
    <source>
        <dbReference type="ARBA" id="ARBA00000677"/>
    </source>
</evidence>
<reference evidence="9 10" key="1">
    <citation type="submission" date="2020-03" db="EMBL/GenBank/DDBJ databases">
        <title>Soil Listeria distribution.</title>
        <authorList>
            <person name="Liao J."/>
            <person name="Wiedmann M."/>
        </authorList>
    </citation>
    <scope>NUCLEOTIDE SEQUENCE [LARGE SCALE GENOMIC DNA]</scope>
    <source>
        <strain evidence="9 10">FSL L7-0741</strain>
    </source>
</reference>
<evidence type="ECO:0000256" key="3">
    <source>
        <dbReference type="ARBA" id="ARBA00009370"/>
    </source>
</evidence>
<feature type="domain" description="Peptidase S26" evidence="8">
    <location>
        <begin position="4"/>
        <end position="153"/>
    </location>
</feature>
<accession>A0A7X0Y5K6</accession>
<evidence type="ECO:0000313" key="10">
    <source>
        <dbReference type="Proteomes" id="UP000535908"/>
    </source>
</evidence>
<dbReference type="EC" id="3.4.21.89" evidence="4 7"/>
<organism evidence="9 10">
    <name type="scientific">Listeria grandensis</name>
    <dbReference type="NCBI Taxonomy" id="1494963"/>
    <lineage>
        <taxon>Bacteria</taxon>
        <taxon>Bacillati</taxon>
        <taxon>Bacillota</taxon>
        <taxon>Bacilli</taxon>
        <taxon>Bacillales</taxon>
        <taxon>Listeriaceae</taxon>
        <taxon>Listeria</taxon>
    </lineage>
</organism>
<gene>
    <name evidence="9" type="primary">lepB</name>
    <name evidence="9" type="ORF">HCA69_13810</name>
</gene>
<dbReference type="InterPro" id="IPR036286">
    <property type="entry name" value="LexA/Signal_pep-like_sf"/>
</dbReference>
<dbReference type="GO" id="GO:0006465">
    <property type="term" value="P:signal peptide processing"/>
    <property type="evidence" value="ECO:0007669"/>
    <property type="project" value="InterPro"/>
</dbReference>
<dbReference type="RefSeq" id="WP_185527192.1">
    <property type="nucleotide sequence ID" value="NZ_JAARWN010000017.1"/>
</dbReference>
<keyword evidence="7" id="KW-0645">Protease</keyword>